<dbReference type="PATRIC" id="fig|1123501.6.peg.4050"/>
<evidence type="ECO:0000313" key="2">
    <source>
        <dbReference type="EMBL" id="KIQ67495.1"/>
    </source>
</evidence>
<dbReference type="STRING" id="1123501.Wenmar_03919"/>
<reference evidence="2 3" key="1">
    <citation type="submission" date="2013-01" db="EMBL/GenBank/DDBJ databases">
        <authorList>
            <person name="Fiebig A."/>
            <person name="Goeker M."/>
            <person name="Klenk H.-P.P."/>
        </authorList>
    </citation>
    <scope>NUCLEOTIDE SEQUENCE [LARGE SCALE GENOMIC DNA]</scope>
    <source>
        <strain evidence="2 3">DSM 24838</strain>
    </source>
</reference>
<dbReference type="RefSeq" id="WP_018301716.1">
    <property type="nucleotide sequence ID" value="NZ_KB902278.1"/>
</dbReference>
<dbReference type="AlphaFoldDB" id="A0A0D0NGP4"/>
<feature type="signal peptide" evidence="1">
    <location>
        <begin position="1"/>
        <end position="21"/>
    </location>
</feature>
<feature type="chain" id="PRO_5002228845" evidence="1">
    <location>
        <begin position="22"/>
        <end position="191"/>
    </location>
</feature>
<dbReference type="Proteomes" id="UP000035100">
    <property type="component" value="Unassembled WGS sequence"/>
</dbReference>
<sequence length="191" mass="20254">MTQHRYILSAAALCLAGAAAADDFSDAMQSYYHEQIESWVADPAIVEAILAQNATTQRYDQARIDALDAAWQGEVGASASPTIDPVVNNALADWLRERIAASDGAITELFVMDAVGLNVAATGVTSDMWQGDEAKWQETYGAGRGAIHFGDVELDESSGQYQGQISVAVVDPATNEVIGAMTVGVNAEKLM</sequence>
<dbReference type="EMBL" id="AONG01000022">
    <property type="protein sequence ID" value="KIQ67495.1"/>
    <property type="molecule type" value="Genomic_DNA"/>
</dbReference>
<dbReference type="eggNOG" id="COG0834">
    <property type="taxonomic scope" value="Bacteria"/>
</dbReference>
<evidence type="ECO:0000313" key="3">
    <source>
        <dbReference type="Proteomes" id="UP000035100"/>
    </source>
</evidence>
<evidence type="ECO:0000256" key="1">
    <source>
        <dbReference type="SAM" id="SignalP"/>
    </source>
</evidence>
<organism evidence="2 3">
    <name type="scientific">Wenxinia marina DSM 24838</name>
    <dbReference type="NCBI Taxonomy" id="1123501"/>
    <lineage>
        <taxon>Bacteria</taxon>
        <taxon>Pseudomonadati</taxon>
        <taxon>Pseudomonadota</taxon>
        <taxon>Alphaproteobacteria</taxon>
        <taxon>Rhodobacterales</taxon>
        <taxon>Roseobacteraceae</taxon>
        <taxon>Wenxinia</taxon>
    </lineage>
</organism>
<protein>
    <submittedName>
        <fullName evidence="2">Uncharacterized protein</fullName>
    </submittedName>
</protein>
<proteinExistence type="predicted"/>
<keyword evidence="3" id="KW-1185">Reference proteome</keyword>
<keyword evidence="1" id="KW-0732">Signal</keyword>
<accession>A0A0D0NGP4</accession>
<comment type="caution">
    <text evidence="2">The sequence shown here is derived from an EMBL/GenBank/DDBJ whole genome shotgun (WGS) entry which is preliminary data.</text>
</comment>
<gene>
    <name evidence="2" type="ORF">Wenmar_03919</name>
</gene>
<name>A0A0D0NGP4_9RHOB</name>